<protein>
    <submittedName>
        <fullName evidence="1">Unnamed protein product</fullName>
    </submittedName>
</protein>
<gene>
    <name evidence="1" type="ORF">Pfra01_001864100</name>
</gene>
<evidence type="ECO:0000313" key="1">
    <source>
        <dbReference type="EMBL" id="GMF48341.1"/>
    </source>
</evidence>
<proteinExistence type="predicted"/>
<dbReference type="Proteomes" id="UP001165121">
    <property type="component" value="Unassembled WGS sequence"/>
</dbReference>
<name>A0A9W6XZ36_9STRA</name>
<accession>A0A9W6XZ36</accession>
<reference evidence="1" key="1">
    <citation type="submission" date="2023-04" db="EMBL/GenBank/DDBJ databases">
        <title>Phytophthora fragariaefolia NBRC 109709.</title>
        <authorList>
            <person name="Ichikawa N."/>
            <person name="Sato H."/>
            <person name="Tonouchi N."/>
        </authorList>
    </citation>
    <scope>NUCLEOTIDE SEQUENCE</scope>
    <source>
        <strain evidence="1">NBRC 109709</strain>
    </source>
</reference>
<comment type="caution">
    <text evidence="1">The sequence shown here is derived from an EMBL/GenBank/DDBJ whole genome shotgun (WGS) entry which is preliminary data.</text>
</comment>
<dbReference type="EMBL" id="BSXT01002317">
    <property type="protein sequence ID" value="GMF48341.1"/>
    <property type="molecule type" value="Genomic_DNA"/>
</dbReference>
<keyword evidence="2" id="KW-1185">Reference proteome</keyword>
<dbReference type="AlphaFoldDB" id="A0A9W6XZ36"/>
<organism evidence="1 2">
    <name type="scientific">Phytophthora fragariaefolia</name>
    <dbReference type="NCBI Taxonomy" id="1490495"/>
    <lineage>
        <taxon>Eukaryota</taxon>
        <taxon>Sar</taxon>
        <taxon>Stramenopiles</taxon>
        <taxon>Oomycota</taxon>
        <taxon>Peronosporomycetes</taxon>
        <taxon>Peronosporales</taxon>
        <taxon>Peronosporaceae</taxon>
        <taxon>Phytophthora</taxon>
    </lineage>
</organism>
<sequence>MTNQVTFKKTAKCDDIDKGAEAPTPMRIGCEMITRLLSVSCEARRVDEVGVGPIVVGYHPRRTARRVQTLGGEVVAPPHGNLPRHFHQPMVHLALHLALHLDHRVALLQEGPGQHQQDVRIIAGLAHRPQQSSLATSKSKVV</sequence>
<evidence type="ECO:0000313" key="2">
    <source>
        <dbReference type="Proteomes" id="UP001165121"/>
    </source>
</evidence>